<name>A0A918CYV3_9BACI</name>
<evidence type="ECO:0000256" key="3">
    <source>
        <dbReference type="HAMAP-Rule" id="MF_01440"/>
    </source>
</evidence>
<comment type="caution">
    <text evidence="4">The sequence shown here is derived from an EMBL/GenBank/DDBJ whole genome shotgun (WGS) entry which is preliminary data.</text>
</comment>
<evidence type="ECO:0000256" key="2">
    <source>
        <dbReference type="ARBA" id="ARBA00022801"/>
    </source>
</evidence>
<evidence type="ECO:0000256" key="1">
    <source>
        <dbReference type="ARBA" id="ARBA00022500"/>
    </source>
</evidence>
<dbReference type="HAMAP" id="MF_01440">
    <property type="entry name" value="CheD"/>
    <property type="match status" value="1"/>
</dbReference>
<organism evidence="4 5">
    <name type="scientific">Oceanobacillus indicireducens</name>
    <dbReference type="NCBI Taxonomy" id="1004261"/>
    <lineage>
        <taxon>Bacteria</taxon>
        <taxon>Bacillati</taxon>
        <taxon>Bacillota</taxon>
        <taxon>Bacilli</taxon>
        <taxon>Bacillales</taxon>
        <taxon>Bacillaceae</taxon>
        <taxon>Oceanobacillus</taxon>
    </lineage>
</organism>
<protein>
    <recommendedName>
        <fullName evidence="3">Probable chemoreceptor glutamine deamidase CheD</fullName>
        <ecNumber evidence="3">3.5.1.44</ecNumber>
    </recommendedName>
</protein>
<dbReference type="AlphaFoldDB" id="A0A918CYV3"/>
<sequence length="165" mass="17795">MNKIGTVIRVGIADLNTVRAPDTIRTLGLGSCVGIVIYDEKKQVAGLAHILLPDSTATRQKPVNAYKYADTAIPYLVERLLQMGAKHSALQAKIAGGAEMFKFGSGSDLLRIGRRNVEATLGGLEKLKIPVIAKDVGGNIGRTIEFNPSTSELNIRKVNREEIVI</sequence>
<comment type="similarity">
    <text evidence="3">Belongs to the CheD family.</text>
</comment>
<dbReference type="RefSeq" id="WP_188855738.1">
    <property type="nucleotide sequence ID" value="NZ_BMOS01000001.1"/>
</dbReference>
<keyword evidence="5" id="KW-1185">Reference proteome</keyword>
<accession>A0A918CYV3</accession>
<gene>
    <name evidence="3 4" type="primary">cheD</name>
    <name evidence="4" type="ORF">GCM10007971_02850</name>
</gene>
<reference evidence="4" key="1">
    <citation type="journal article" date="2014" name="Int. J. Syst. Evol. Microbiol.">
        <title>Complete genome sequence of Corynebacterium casei LMG S-19264T (=DSM 44701T), isolated from a smear-ripened cheese.</title>
        <authorList>
            <consortium name="US DOE Joint Genome Institute (JGI-PGF)"/>
            <person name="Walter F."/>
            <person name="Albersmeier A."/>
            <person name="Kalinowski J."/>
            <person name="Ruckert C."/>
        </authorList>
    </citation>
    <scope>NUCLEOTIDE SEQUENCE</scope>
    <source>
        <strain evidence="4">JCM 17251</strain>
    </source>
</reference>
<evidence type="ECO:0000313" key="5">
    <source>
        <dbReference type="Proteomes" id="UP000624041"/>
    </source>
</evidence>
<dbReference type="PANTHER" id="PTHR35147">
    <property type="entry name" value="CHEMORECEPTOR GLUTAMINE DEAMIDASE CHED-RELATED"/>
    <property type="match status" value="1"/>
</dbReference>
<dbReference type="GO" id="GO:0050568">
    <property type="term" value="F:protein-glutamine glutaminase activity"/>
    <property type="evidence" value="ECO:0007669"/>
    <property type="project" value="UniProtKB-UniRule"/>
</dbReference>
<keyword evidence="1 3" id="KW-0145">Chemotaxis</keyword>
<dbReference type="EC" id="3.5.1.44" evidence="3"/>
<dbReference type="CDD" id="cd16352">
    <property type="entry name" value="CheD"/>
    <property type="match status" value="1"/>
</dbReference>
<dbReference type="Gene3D" id="3.30.1330.200">
    <property type="match status" value="1"/>
</dbReference>
<dbReference type="Pfam" id="PF03975">
    <property type="entry name" value="CheD"/>
    <property type="match status" value="1"/>
</dbReference>
<comment type="catalytic activity">
    <reaction evidence="3">
        <text>L-glutaminyl-[protein] + H2O = L-glutamyl-[protein] + NH4(+)</text>
        <dbReference type="Rhea" id="RHEA:16441"/>
        <dbReference type="Rhea" id="RHEA-COMP:10207"/>
        <dbReference type="Rhea" id="RHEA-COMP:10208"/>
        <dbReference type="ChEBI" id="CHEBI:15377"/>
        <dbReference type="ChEBI" id="CHEBI:28938"/>
        <dbReference type="ChEBI" id="CHEBI:29973"/>
        <dbReference type="ChEBI" id="CHEBI:30011"/>
        <dbReference type="EC" id="3.5.1.44"/>
    </reaction>
</comment>
<comment type="function">
    <text evidence="3">Probably deamidates glutamine residues to glutamate on methyl-accepting chemotaxis receptors (MCPs), playing an important role in chemotaxis.</text>
</comment>
<proteinExistence type="inferred from homology"/>
<dbReference type="PANTHER" id="PTHR35147:SF1">
    <property type="entry name" value="CHEMORECEPTOR GLUTAMINE DEAMIDASE CHED-RELATED"/>
    <property type="match status" value="1"/>
</dbReference>
<keyword evidence="2 3" id="KW-0378">Hydrolase</keyword>
<dbReference type="Proteomes" id="UP000624041">
    <property type="component" value="Unassembled WGS sequence"/>
</dbReference>
<reference evidence="4" key="2">
    <citation type="submission" date="2020-09" db="EMBL/GenBank/DDBJ databases">
        <authorList>
            <person name="Sun Q."/>
            <person name="Ohkuma M."/>
        </authorList>
    </citation>
    <scope>NUCLEOTIDE SEQUENCE</scope>
    <source>
        <strain evidence="4">JCM 17251</strain>
    </source>
</reference>
<dbReference type="InterPro" id="IPR011324">
    <property type="entry name" value="Cytotoxic_necrot_fac-like_cat"/>
</dbReference>
<dbReference type="InterPro" id="IPR005659">
    <property type="entry name" value="Chemorcpt_Glu_NH3ase_CheD"/>
</dbReference>
<evidence type="ECO:0000313" key="4">
    <source>
        <dbReference type="EMBL" id="GGN49845.1"/>
    </source>
</evidence>
<dbReference type="SUPFAM" id="SSF64438">
    <property type="entry name" value="CNF1/YfiH-like putative cysteine hydrolases"/>
    <property type="match status" value="1"/>
</dbReference>
<dbReference type="InterPro" id="IPR038592">
    <property type="entry name" value="CheD-like_sf"/>
</dbReference>
<dbReference type="GO" id="GO:0006935">
    <property type="term" value="P:chemotaxis"/>
    <property type="evidence" value="ECO:0007669"/>
    <property type="project" value="UniProtKB-UniRule"/>
</dbReference>
<dbReference type="EMBL" id="BMOS01000001">
    <property type="protein sequence ID" value="GGN49845.1"/>
    <property type="molecule type" value="Genomic_DNA"/>
</dbReference>